<protein>
    <submittedName>
        <fullName evidence="2">XRE family transcriptional regulator</fullName>
    </submittedName>
</protein>
<accession>A0A3A3H5L8</accession>
<dbReference type="GO" id="GO:0003677">
    <property type="term" value="F:DNA binding"/>
    <property type="evidence" value="ECO:0007669"/>
    <property type="project" value="InterPro"/>
</dbReference>
<dbReference type="Gene3D" id="1.10.260.40">
    <property type="entry name" value="lambda repressor-like DNA-binding domains"/>
    <property type="match status" value="1"/>
</dbReference>
<dbReference type="Pfam" id="PF01381">
    <property type="entry name" value="HTH_3"/>
    <property type="match status" value="1"/>
</dbReference>
<dbReference type="CDD" id="cd00093">
    <property type="entry name" value="HTH_XRE"/>
    <property type="match status" value="1"/>
</dbReference>
<evidence type="ECO:0000313" key="3">
    <source>
        <dbReference type="Proteomes" id="UP000266177"/>
    </source>
</evidence>
<evidence type="ECO:0000313" key="2">
    <source>
        <dbReference type="EMBL" id="RJG27003.1"/>
    </source>
</evidence>
<dbReference type="Proteomes" id="UP000266177">
    <property type="component" value="Unassembled WGS sequence"/>
</dbReference>
<organism evidence="2 3">
    <name type="scientific">Paenibacillus thiaminolyticus</name>
    <name type="common">Bacillus thiaminolyticus</name>
    <dbReference type="NCBI Taxonomy" id="49283"/>
    <lineage>
        <taxon>Bacteria</taxon>
        <taxon>Bacillati</taxon>
        <taxon>Bacillota</taxon>
        <taxon>Bacilli</taxon>
        <taxon>Bacillales</taxon>
        <taxon>Paenibacillaceae</taxon>
        <taxon>Paenibacillus</taxon>
    </lineage>
</organism>
<proteinExistence type="predicted"/>
<feature type="domain" description="HTH cro/C1-type" evidence="1">
    <location>
        <begin position="6"/>
        <end position="60"/>
    </location>
</feature>
<dbReference type="InterPro" id="IPR001387">
    <property type="entry name" value="Cro/C1-type_HTH"/>
</dbReference>
<name>A0A3A3H5L8_PANTH</name>
<gene>
    <name evidence="2" type="ORF">DQX05_01125</name>
</gene>
<sequence>MGRDWLRKIRNEKDMTHEEVATLVKISRQYYGMIESEVRDPGVTLAKRIGAVLGFDWTLFFKHKGNETFPLDDSHAKEVV</sequence>
<dbReference type="SMART" id="SM00530">
    <property type="entry name" value="HTH_XRE"/>
    <property type="match status" value="1"/>
</dbReference>
<dbReference type="EMBL" id="QYZD01000001">
    <property type="protein sequence ID" value="RJG27003.1"/>
    <property type="molecule type" value="Genomic_DNA"/>
</dbReference>
<dbReference type="InterPro" id="IPR010982">
    <property type="entry name" value="Lambda_DNA-bd_dom_sf"/>
</dbReference>
<dbReference type="RefSeq" id="WP_119790734.1">
    <property type="nucleotide sequence ID" value="NZ_QYZD01000001.1"/>
</dbReference>
<dbReference type="PROSITE" id="PS50943">
    <property type="entry name" value="HTH_CROC1"/>
    <property type="match status" value="1"/>
</dbReference>
<evidence type="ECO:0000259" key="1">
    <source>
        <dbReference type="PROSITE" id="PS50943"/>
    </source>
</evidence>
<comment type="caution">
    <text evidence="2">The sequence shown here is derived from an EMBL/GenBank/DDBJ whole genome shotgun (WGS) entry which is preliminary data.</text>
</comment>
<dbReference type="AlphaFoldDB" id="A0A3A3H5L8"/>
<dbReference type="SUPFAM" id="SSF47413">
    <property type="entry name" value="lambda repressor-like DNA-binding domains"/>
    <property type="match status" value="1"/>
</dbReference>
<dbReference type="OrthoDB" id="1859224at2"/>
<reference evidence="2 3" key="1">
    <citation type="submission" date="2018-09" db="EMBL/GenBank/DDBJ databases">
        <title>Paenibacillus SK2017-BO5.</title>
        <authorList>
            <person name="Piskunova J.V."/>
            <person name="Dubiley S.A."/>
            <person name="Severinov K.V."/>
        </authorList>
    </citation>
    <scope>NUCLEOTIDE SEQUENCE [LARGE SCALE GENOMIC DNA]</scope>
    <source>
        <strain evidence="2 3">BO5</strain>
    </source>
</reference>